<dbReference type="AlphaFoldDB" id="A0A0D9R839"/>
<reference evidence="2" key="3">
    <citation type="submission" date="2025-09" db="UniProtKB">
        <authorList>
            <consortium name="Ensembl"/>
        </authorList>
    </citation>
    <scope>IDENTIFICATION</scope>
</reference>
<proteinExistence type="predicted"/>
<organism evidence="2 3">
    <name type="scientific">Chlorocebus sabaeus</name>
    <name type="common">Green monkey</name>
    <name type="synonym">Simia sabaea</name>
    <dbReference type="NCBI Taxonomy" id="60711"/>
    <lineage>
        <taxon>Eukaryota</taxon>
        <taxon>Metazoa</taxon>
        <taxon>Chordata</taxon>
        <taxon>Craniata</taxon>
        <taxon>Vertebrata</taxon>
        <taxon>Euteleostomi</taxon>
        <taxon>Mammalia</taxon>
        <taxon>Eutheria</taxon>
        <taxon>Euarchontoglires</taxon>
        <taxon>Primates</taxon>
        <taxon>Haplorrhini</taxon>
        <taxon>Catarrhini</taxon>
        <taxon>Cercopithecidae</taxon>
        <taxon>Cercopithecinae</taxon>
        <taxon>Chlorocebus</taxon>
    </lineage>
</organism>
<dbReference type="EMBL" id="AQIB01145917">
    <property type="status" value="NOT_ANNOTATED_CDS"/>
    <property type="molecule type" value="Genomic_DNA"/>
</dbReference>
<dbReference type="Proteomes" id="UP000029965">
    <property type="component" value="Chromosome 2"/>
</dbReference>
<evidence type="ECO:0000313" key="3">
    <source>
        <dbReference type="Proteomes" id="UP000029965"/>
    </source>
</evidence>
<feature type="region of interest" description="Disordered" evidence="1">
    <location>
        <begin position="1"/>
        <end position="93"/>
    </location>
</feature>
<dbReference type="Bgee" id="ENSCSAG00000008520">
    <property type="expression patterns" value="Expressed in blood and 7 other cell types or tissues"/>
</dbReference>
<evidence type="ECO:0000313" key="2">
    <source>
        <dbReference type="Ensembl" id="ENSCSAP00000004778.1"/>
    </source>
</evidence>
<name>A0A0D9R839_CHLSB</name>
<dbReference type="Ensembl" id="ENSCSAT00000006575.1">
    <property type="protein sequence ID" value="ENSCSAP00000004778.1"/>
    <property type="gene ID" value="ENSCSAG00000008520.1"/>
</dbReference>
<dbReference type="eggNOG" id="ENOG502TF3K">
    <property type="taxonomic scope" value="Eukaryota"/>
</dbReference>
<accession>A0A0D9R839</accession>
<sequence>MGRICPVNSRTRRLRASPGCPSGDSPPRHQLQGGVPGLGSPDPGSPAAYRRSMSACNSPRWGSASSRQGEGAVLPPMLRRRGQSSWSARARDHAYSPRGWENAALSLNRKRKQEGTENTGICCRPESALACGGNLSPQFFEKVIRIHTQELW</sequence>
<keyword evidence="3" id="KW-1185">Reference proteome</keyword>
<protein>
    <submittedName>
        <fullName evidence="2">Uncharacterized protein</fullName>
    </submittedName>
</protein>
<reference evidence="2" key="2">
    <citation type="submission" date="2025-08" db="UniProtKB">
        <authorList>
            <consortium name="Ensembl"/>
        </authorList>
    </citation>
    <scope>IDENTIFICATION</scope>
</reference>
<reference evidence="2 3" key="1">
    <citation type="submission" date="2014-03" db="EMBL/GenBank/DDBJ databases">
        <authorList>
            <person name="Warren W."/>
            <person name="Wilson R.K."/>
        </authorList>
    </citation>
    <scope>NUCLEOTIDE SEQUENCE</scope>
</reference>
<evidence type="ECO:0000256" key="1">
    <source>
        <dbReference type="SAM" id="MobiDB-lite"/>
    </source>
</evidence>